<sequence>MTLAQLKALVIRLESHAAAVGVTAENSTVRFYGFEIDENFKISDACLFPSDVSDMARARPDDHLLFELHITEE</sequence>
<name>A0A6B9J605_9CAUD</name>
<evidence type="ECO:0000313" key="1">
    <source>
        <dbReference type="EMBL" id="QGZ16411.1"/>
    </source>
</evidence>
<gene>
    <name evidence="1" type="ORF">Hena1_02610</name>
</gene>
<dbReference type="EMBL" id="MN732867">
    <property type="protein sequence ID" value="QGZ16411.1"/>
    <property type="molecule type" value="Genomic_DNA"/>
</dbReference>
<protein>
    <submittedName>
        <fullName evidence="1">Uncharacterized protein</fullName>
    </submittedName>
</protein>
<reference evidence="1 2" key="1">
    <citation type="submission" date="2019-11" db="EMBL/GenBank/DDBJ databases">
        <title>Characterization of a new Erwinia amylovora bacteriophage.</title>
        <authorList>
            <person name="Valentovich L.N."/>
            <person name="Akhremchuk A.E."/>
            <person name="Besarab N.V."/>
            <person name="Lagonenko A.L."/>
        </authorList>
    </citation>
    <scope>NUCLEOTIDE SEQUENCE [LARGE SCALE GENOMIC DNA]</scope>
</reference>
<proteinExistence type="predicted"/>
<keyword evidence="2" id="KW-1185">Reference proteome</keyword>
<dbReference type="Proteomes" id="UP000433183">
    <property type="component" value="Segment"/>
</dbReference>
<organism evidence="1 2">
    <name type="scientific">Erwinia phage Hena1</name>
    <dbReference type="NCBI Taxonomy" id="2678601"/>
    <lineage>
        <taxon>Viruses</taxon>
        <taxon>Duplodnaviria</taxon>
        <taxon>Heunggongvirae</taxon>
        <taxon>Uroviricota</taxon>
        <taxon>Caudoviricetes</taxon>
        <taxon>Vequintavirinae</taxon>
        <taxon>Henunavirus</taxon>
        <taxon>Henunavirus hena1</taxon>
    </lineage>
</organism>
<evidence type="ECO:0000313" key="2">
    <source>
        <dbReference type="Proteomes" id="UP000433183"/>
    </source>
</evidence>
<accession>A0A6B9J605</accession>